<reference evidence="6" key="2">
    <citation type="submission" date="2023-05" db="EMBL/GenBank/DDBJ databases">
        <authorList>
            <person name="Fouks B."/>
        </authorList>
    </citation>
    <scope>NUCLEOTIDE SEQUENCE</scope>
    <source>
        <strain evidence="6">Stay&amp;Tobe</strain>
        <tissue evidence="6">Testes</tissue>
    </source>
</reference>
<dbReference type="Pfam" id="PF04030">
    <property type="entry name" value="ALO"/>
    <property type="match status" value="1"/>
</dbReference>
<dbReference type="GO" id="GO:0005777">
    <property type="term" value="C:peroxisome"/>
    <property type="evidence" value="ECO:0007669"/>
    <property type="project" value="UniProtKB-SubCell"/>
</dbReference>
<comment type="subcellular location">
    <subcellularLocation>
        <location evidence="1">Peroxisome</location>
    </subcellularLocation>
</comment>
<proteinExistence type="predicted"/>
<dbReference type="AlphaFoldDB" id="A0AAD8E3K4"/>
<dbReference type="GO" id="GO:0003885">
    <property type="term" value="F:D-arabinono-1,4-lactone oxidase activity"/>
    <property type="evidence" value="ECO:0007669"/>
    <property type="project" value="InterPro"/>
</dbReference>
<dbReference type="InterPro" id="IPR007173">
    <property type="entry name" value="ALO_C"/>
</dbReference>
<accession>A0AAD8E3K4</accession>
<dbReference type="Proteomes" id="UP001233999">
    <property type="component" value="Unassembled WGS sequence"/>
</dbReference>
<evidence type="ECO:0000313" key="6">
    <source>
        <dbReference type="EMBL" id="KAJ9575322.1"/>
    </source>
</evidence>
<keyword evidence="7" id="KW-1185">Reference proteome</keyword>
<keyword evidence="3" id="KW-0560">Oxidoreductase</keyword>
<reference evidence="6" key="1">
    <citation type="journal article" date="2023" name="IScience">
        <title>Live-bearing cockroach genome reveals convergent evolutionary mechanisms linked to viviparity in insects and beyond.</title>
        <authorList>
            <person name="Fouks B."/>
            <person name="Harrison M.C."/>
            <person name="Mikhailova A.A."/>
            <person name="Marchal E."/>
            <person name="English S."/>
            <person name="Carruthers M."/>
            <person name="Jennings E.C."/>
            <person name="Chiamaka E.L."/>
            <person name="Frigard R.A."/>
            <person name="Pippel M."/>
            <person name="Attardo G.M."/>
            <person name="Benoit J.B."/>
            <person name="Bornberg-Bauer E."/>
            <person name="Tobe S.S."/>
        </authorList>
    </citation>
    <scope>NUCLEOTIDE SEQUENCE</scope>
    <source>
        <strain evidence="6">Stay&amp;Tobe</strain>
    </source>
</reference>
<dbReference type="GO" id="GO:0071949">
    <property type="term" value="F:FAD binding"/>
    <property type="evidence" value="ECO:0007669"/>
    <property type="project" value="InterPro"/>
</dbReference>
<dbReference type="InterPro" id="IPR036318">
    <property type="entry name" value="FAD-bd_PCMH-like_sf"/>
</dbReference>
<evidence type="ECO:0000313" key="7">
    <source>
        <dbReference type="Proteomes" id="UP001233999"/>
    </source>
</evidence>
<protein>
    <recommendedName>
        <fullName evidence="5">FAD-binding PCMH-type domain-containing protein</fullName>
    </recommendedName>
</protein>
<evidence type="ECO:0000256" key="1">
    <source>
        <dbReference type="ARBA" id="ARBA00004275"/>
    </source>
</evidence>
<dbReference type="InterPro" id="IPR006094">
    <property type="entry name" value="Oxid_FAD_bind_N"/>
</dbReference>
<dbReference type="GO" id="GO:0016020">
    <property type="term" value="C:membrane"/>
    <property type="evidence" value="ECO:0007669"/>
    <property type="project" value="InterPro"/>
</dbReference>
<comment type="caution">
    <text evidence="6">The sequence shown here is derived from an EMBL/GenBank/DDBJ whole genome shotgun (WGS) entry which is preliminary data.</text>
</comment>
<dbReference type="Pfam" id="PF01565">
    <property type="entry name" value="FAD_binding_4"/>
    <property type="match status" value="1"/>
</dbReference>
<sequence length="451" mass="51093">MLREVTSKVNTFHPLDGGDLIKIIFEAKENRLKIKCHGGSFPVNKEGVEILINLDNMKRVVCYDPEEQSFTFEGGLTISEILRCMEYRNFTLELYGIIPDMSIADAIAVGLIGSNGTIAQCLKSCQVLHPDGSLVDWSWPGPGDIQEQVVNIENDGNYLPTLQTMVCGLGVVGIISTATFKCIPVHLAQETVYSLSIDDMINNFEKLTNNLYSYMYWYPLLDKVIVKEASLVRLHLCQSQPWWKKCAELFFWGLHWLVNRTSPLLSCYAPSFAKKLSQIQFDLMMKTSACRMQYSFKPQTFMSVTSHCRGIKWCLPAGRLQDVVEDIGNWAEHRFYLCSTPIVISLQTHRNLNEHRPFLSPYADNKTCTLWTDWFSSRSLTSNYSATMAEFEALLQCNGGRKCWSAGPVYGSPLIGQTYPGFRQWSQTRTILDSGNIFKSAYIAGDLFVET</sequence>
<dbReference type="SUPFAM" id="SSF56176">
    <property type="entry name" value="FAD-binding/transporter-associated domain-like"/>
    <property type="match status" value="1"/>
</dbReference>
<dbReference type="EMBL" id="JASPKZ010009996">
    <property type="protein sequence ID" value="KAJ9575322.1"/>
    <property type="molecule type" value="Genomic_DNA"/>
</dbReference>
<evidence type="ECO:0000256" key="4">
    <source>
        <dbReference type="ARBA" id="ARBA00023140"/>
    </source>
</evidence>
<evidence type="ECO:0000256" key="2">
    <source>
        <dbReference type="ARBA" id="ARBA00011738"/>
    </source>
</evidence>
<name>A0AAD8E3K4_DIPPU</name>
<organism evidence="6 7">
    <name type="scientific">Diploptera punctata</name>
    <name type="common">Pacific beetle cockroach</name>
    <dbReference type="NCBI Taxonomy" id="6984"/>
    <lineage>
        <taxon>Eukaryota</taxon>
        <taxon>Metazoa</taxon>
        <taxon>Ecdysozoa</taxon>
        <taxon>Arthropoda</taxon>
        <taxon>Hexapoda</taxon>
        <taxon>Insecta</taxon>
        <taxon>Pterygota</taxon>
        <taxon>Neoptera</taxon>
        <taxon>Polyneoptera</taxon>
        <taxon>Dictyoptera</taxon>
        <taxon>Blattodea</taxon>
        <taxon>Blaberoidea</taxon>
        <taxon>Blaberidae</taxon>
        <taxon>Diplopterinae</taxon>
        <taxon>Diploptera</taxon>
    </lineage>
</organism>
<dbReference type="Gene3D" id="3.30.465.10">
    <property type="match status" value="1"/>
</dbReference>
<gene>
    <name evidence="6" type="ORF">L9F63_025728</name>
</gene>
<comment type="subunit">
    <text evidence="2">Homodimer.</text>
</comment>
<dbReference type="InterPro" id="IPR016166">
    <property type="entry name" value="FAD-bd_PCMH"/>
</dbReference>
<keyword evidence="4" id="KW-0576">Peroxisome</keyword>
<dbReference type="PANTHER" id="PTHR43762:SF1">
    <property type="entry name" value="D-ARABINONO-1,4-LACTONE OXIDASE"/>
    <property type="match status" value="1"/>
</dbReference>
<evidence type="ECO:0000259" key="5">
    <source>
        <dbReference type="PROSITE" id="PS51387"/>
    </source>
</evidence>
<dbReference type="InterPro" id="IPR010031">
    <property type="entry name" value="FAD_lactone_oxidase-like"/>
</dbReference>
<evidence type="ECO:0000256" key="3">
    <source>
        <dbReference type="ARBA" id="ARBA00023002"/>
    </source>
</evidence>
<dbReference type="InterPro" id="IPR016169">
    <property type="entry name" value="FAD-bd_PCMH_sub2"/>
</dbReference>
<feature type="domain" description="FAD-binding PCMH-type" evidence="5">
    <location>
        <begin position="2"/>
        <end position="185"/>
    </location>
</feature>
<dbReference type="PANTHER" id="PTHR43762">
    <property type="entry name" value="L-GULONOLACTONE OXIDASE"/>
    <property type="match status" value="1"/>
</dbReference>
<dbReference type="PROSITE" id="PS51387">
    <property type="entry name" value="FAD_PCMH"/>
    <property type="match status" value="1"/>
</dbReference>